<dbReference type="Gene3D" id="3.40.50.150">
    <property type="entry name" value="Vaccinia Virus protein VP39"/>
    <property type="match status" value="1"/>
</dbReference>
<dbReference type="PATRIC" id="fig|1280948.3.peg.2548"/>
<dbReference type="Proteomes" id="UP000024547">
    <property type="component" value="Unassembled WGS sequence"/>
</dbReference>
<evidence type="ECO:0008006" key="4">
    <source>
        <dbReference type="Google" id="ProtNLM"/>
    </source>
</evidence>
<dbReference type="STRING" id="1280948.HY36_07260"/>
<evidence type="ECO:0000313" key="2">
    <source>
        <dbReference type="EMBL" id="KCZ59924.1"/>
    </source>
</evidence>
<feature type="compositionally biased region" description="Basic and acidic residues" evidence="1">
    <location>
        <begin position="1"/>
        <end position="13"/>
    </location>
</feature>
<reference evidence="2 3" key="1">
    <citation type="journal article" date="2014" name="Antonie Van Leeuwenhoek">
        <title>Hyphomonas beringensis sp. nov. and Hyphomonas chukchiensis sp. nov., isolated from surface seawater of the Bering Sea and Chukchi Sea.</title>
        <authorList>
            <person name="Li C."/>
            <person name="Lai Q."/>
            <person name="Li G."/>
            <person name="Dong C."/>
            <person name="Wang J."/>
            <person name="Liao Y."/>
            <person name="Shao Z."/>
        </authorList>
    </citation>
    <scope>NUCLEOTIDE SEQUENCE [LARGE SCALE GENOMIC DNA]</scope>
    <source>
        <strain evidence="2 3">22II1-22F38</strain>
    </source>
</reference>
<dbReference type="InterPro" id="IPR010342">
    <property type="entry name" value="DUF938"/>
</dbReference>
<dbReference type="EMBL" id="AWFH01000034">
    <property type="protein sequence ID" value="KCZ59924.1"/>
    <property type="molecule type" value="Genomic_DNA"/>
</dbReference>
<proteinExistence type="predicted"/>
<dbReference type="CDD" id="cd02440">
    <property type="entry name" value="AdoMet_MTases"/>
    <property type="match status" value="1"/>
</dbReference>
<organism evidence="2 3">
    <name type="scientific">Hyphomonas atlantica</name>
    <dbReference type="NCBI Taxonomy" id="1280948"/>
    <lineage>
        <taxon>Bacteria</taxon>
        <taxon>Pseudomonadati</taxon>
        <taxon>Pseudomonadota</taxon>
        <taxon>Alphaproteobacteria</taxon>
        <taxon>Hyphomonadales</taxon>
        <taxon>Hyphomonadaceae</taxon>
        <taxon>Hyphomonas</taxon>
    </lineage>
</organism>
<dbReference type="Pfam" id="PF06080">
    <property type="entry name" value="DUF938"/>
    <property type="match status" value="1"/>
</dbReference>
<dbReference type="PANTHER" id="PTHR20974:SF0">
    <property type="entry name" value="UPF0585 PROTEIN CG18661"/>
    <property type="match status" value="1"/>
</dbReference>
<accession>A0A059E023</accession>
<feature type="region of interest" description="Disordered" evidence="1">
    <location>
        <begin position="1"/>
        <end position="34"/>
    </location>
</feature>
<dbReference type="InterPro" id="IPR029063">
    <property type="entry name" value="SAM-dependent_MTases_sf"/>
</dbReference>
<feature type="compositionally biased region" description="Basic and acidic residues" evidence="1">
    <location>
        <begin position="21"/>
        <end position="30"/>
    </location>
</feature>
<evidence type="ECO:0000256" key="1">
    <source>
        <dbReference type="SAM" id="MobiDB-lite"/>
    </source>
</evidence>
<dbReference type="PANTHER" id="PTHR20974">
    <property type="entry name" value="UPF0585 PROTEIN CG18661"/>
    <property type="match status" value="1"/>
</dbReference>
<evidence type="ECO:0000313" key="3">
    <source>
        <dbReference type="Proteomes" id="UP000024547"/>
    </source>
</evidence>
<comment type="caution">
    <text evidence="2">The sequence shown here is derived from an EMBL/GenBank/DDBJ whole genome shotgun (WGS) entry which is preliminary data.</text>
</comment>
<keyword evidence="3" id="KW-1185">Reference proteome</keyword>
<sequence length="229" mass="24973">MSASDKDYPKSEQGKPVALEQRGEETDGRRYSPSVARNRDPILQVFRDHVAQTGHVLEIASGTGEHGAYLTSNLANLRWTYSDIDADSRRSQQAWAAAAGHDRLNGPFVVDASQSDWGDAERPDHWNVVVSVNMIHIAPFEAALGLISGAGRLLKPGGKLFLYGPFARNGEIAPSNAAFNESLQSRDPTWGVRDLDQQIVPMAEEVGLSVTNIIEMPANNLSVVLQRQA</sequence>
<dbReference type="SUPFAM" id="SSF53335">
    <property type="entry name" value="S-adenosyl-L-methionine-dependent methyltransferases"/>
    <property type="match status" value="1"/>
</dbReference>
<dbReference type="AlphaFoldDB" id="A0A059E023"/>
<protein>
    <recommendedName>
        <fullName evidence="4">SAM-dependent methyltransferase</fullName>
    </recommendedName>
</protein>
<dbReference type="eggNOG" id="COG2813">
    <property type="taxonomic scope" value="Bacteria"/>
</dbReference>
<name>A0A059E023_9PROT</name>
<dbReference type="RefSeq" id="WP_206741198.1">
    <property type="nucleotide sequence ID" value="NZ_AWFH01000034.1"/>
</dbReference>
<gene>
    <name evidence="2" type="ORF">HY36_07260</name>
</gene>